<organism evidence="1 2">
    <name type="scientific">Bariatricus massiliensis</name>
    <dbReference type="NCBI Taxonomy" id="1745713"/>
    <lineage>
        <taxon>Bacteria</taxon>
        <taxon>Bacillati</taxon>
        <taxon>Bacillota</taxon>
        <taxon>Clostridia</taxon>
        <taxon>Lachnospirales</taxon>
        <taxon>Lachnospiraceae</taxon>
        <taxon>Bariatricus</taxon>
    </lineage>
</organism>
<accession>A0ABS8DLA0</accession>
<dbReference type="Proteomes" id="UP001299546">
    <property type="component" value="Unassembled WGS sequence"/>
</dbReference>
<sequence length="341" mass="40136">MVNNLENTCTLCEEYLAVLDIKQKQQLCQKNFCELQTDLREYKMTNVIRYFIRKVHEGLIFLGIYLSCKENDMTYMHNSIFQGNRFGTIRSNCLQGGVDQADNLTNIILALASNDIEILDKIMPYHLGFSTNGFLHAHYNMIMSLMNKDIENANRAKNQLEKFMSKKRSKLELSFSRYLVSLIERDLNKISIYLQEICVYLTRTDWVQHAIFLSVSYNKLGHSVALFAHGLYHLAYFYLTPEEFSKIEMPEHKSFIKEYEYYNHKNGFCSGKTLIDFTNENKLLSRLIDIDIIPEITLKEESNKRYLNVEEFEKKLLYNLRDAGIISFEMEGEEYVFKSFK</sequence>
<name>A0ABS8DLA0_9FIRM</name>
<gene>
    <name evidence="1" type="ORF">LIZ65_18240</name>
</gene>
<evidence type="ECO:0000313" key="2">
    <source>
        <dbReference type="Proteomes" id="UP001299546"/>
    </source>
</evidence>
<comment type="caution">
    <text evidence="1">The sequence shown here is derived from an EMBL/GenBank/DDBJ whole genome shotgun (WGS) entry which is preliminary data.</text>
</comment>
<keyword evidence="2" id="KW-1185">Reference proteome</keyword>
<proteinExistence type="predicted"/>
<protein>
    <submittedName>
        <fullName evidence="1">Uncharacterized protein</fullName>
    </submittedName>
</protein>
<reference evidence="1 2" key="1">
    <citation type="submission" date="2021-10" db="EMBL/GenBank/DDBJ databases">
        <title>Collection of gut derived symbiotic bacterial strains cultured from healthy donors.</title>
        <authorList>
            <person name="Lin H."/>
            <person name="Littmann E."/>
            <person name="Kohout C."/>
            <person name="Pamer E.G."/>
        </authorList>
    </citation>
    <scope>NUCLEOTIDE SEQUENCE [LARGE SCALE GENOMIC DNA]</scope>
    <source>
        <strain evidence="1 2">DFI.1.165</strain>
    </source>
</reference>
<dbReference type="RefSeq" id="WP_227183850.1">
    <property type="nucleotide sequence ID" value="NZ_JAJCIQ010000019.1"/>
</dbReference>
<evidence type="ECO:0000313" key="1">
    <source>
        <dbReference type="EMBL" id="MCB7389228.1"/>
    </source>
</evidence>
<dbReference type="EMBL" id="JAJCIS010000020">
    <property type="protein sequence ID" value="MCB7389228.1"/>
    <property type="molecule type" value="Genomic_DNA"/>
</dbReference>